<dbReference type="Proteomes" id="UP000307173">
    <property type="component" value="Unassembled WGS sequence"/>
</dbReference>
<reference evidence="3 4" key="1">
    <citation type="journal article" date="2019" name="Front. Genet.">
        <title>Whole-Genome Sequencing of the Opportunistic Yeast Pathogen Candida inconspicua Uncovers Its Hybrid Origin.</title>
        <authorList>
            <person name="Mixao V."/>
            <person name="Hansen A.P."/>
            <person name="Saus E."/>
            <person name="Boekhout T."/>
            <person name="Lass-Florl C."/>
            <person name="Gabaldon T."/>
        </authorList>
    </citation>
    <scope>NUCLEOTIDE SEQUENCE [LARGE SCALE GENOMIC DNA]</scope>
    <source>
        <strain evidence="3 4">CBS 180</strain>
    </source>
</reference>
<dbReference type="InterPro" id="IPR000300">
    <property type="entry name" value="IPPc"/>
</dbReference>
<dbReference type="STRING" id="52247.A0A4T0X5U4"/>
<evidence type="ECO:0000313" key="3">
    <source>
        <dbReference type="EMBL" id="TID30362.1"/>
    </source>
</evidence>
<name>A0A4T0X5U4_9ASCO</name>
<dbReference type="InterPro" id="IPR046985">
    <property type="entry name" value="IP5"/>
</dbReference>
<dbReference type="InterPro" id="IPR036691">
    <property type="entry name" value="Endo/exonu/phosph_ase_sf"/>
</dbReference>
<dbReference type="GO" id="GO:0046856">
    <property type="term" value="P:phosphatidylinositol dephosphorylation"/>
    <property type="evidence" value="ECO:0007669"/>
    <property type="project" value="InterPro"/>
</dbReference>
<dbReference type="OrthoDB" id="62798at2759"/>
<dbReference type="PANTHER" id="PTHR11200:SF275">
    <property type="entry name" value="LD06095P"/>
    <property type="match status" value="1"/>
</dbReference>
<sequence>MSNPFFSSKSLLSKVGLENNDTQLPQNDEKDDSVHSEDAGFLLVSTLNNIPDANKVRDDEFIDKSSKAEREADTLENKELMLGTPIETHDNANDNSDDSDNEIVMKVTDTPSFNHNSKTLKLMSLLNPSKLLKLHDLLLSSFYDEHKYELLTRTKLTMRVITWNLSQFKPPYLKELAGENSREWAAFFYAEDAPNNNFDISDSSRGLADIYSINFQETISLKSFSKSDDAINQWVKFLLTVLNALSPEKYSCVSKKGLLGLTTIILAKAYLAVDEVTGGKGQIHDIKEDTIGLGYLRWANKGCISVKFIIGGIPCGIGMFDNISEKLKEESIYELSDLDDTAAKLPGLEVQVLNVHLVHGEDDTQVKQRWEAWEKIQKNIGLNDRSVQLAYDPQDSSLKSRMRKRLESKLRSKSKSADISELQEDDFKDIDCANDSVRFCNLPLQFTSTEKAKFENHINDVDLYRFSYVTEATKAVVVCGDANYRLSLPQDTSTREHIYDAVKNAAWDDLLKHDQFLGQMKERKVMLGLTEAPVKFAPTFKIMTESYGKWIAPKTAISRYRKPVPGTENLDQSISHPYYVPRYDTKRLPAYTDRILYSEKDYFKMIPNTYHSVPLRGSDHLPVTASYNLEAPLVNYKKLHNLKNYFVSCWNDIINKLRFMSFEESVYLERSFVTKFPNNTEDSSILKETIDFNCGHLNLNSVAGETIRIVINMKNLTDEDYRLFFKEYTKRGWFETKIEIDCKELGDTSAENTSVSSCRVKANGKAQIILSFTLSSIETLDRTFVAEIPEYETCPEYRKHVALSVKVFDIFHSKFEELSDIQFENILNCLRFIYDSSEKGLLERIKQIETPNDLNATEWNLVREITLYQFNPTKYIDLNKASSNNALQSNYGTIIVLSVIYGWMKSQSSAFTINSKRGKIFFSEVLKLIKFLHLDATQGYDLFGWIFLDEHELDEYLERDFDVKLQL</sequence>
<protein>
    <recommendedName>
        <fullName evidence="2">Inositol polyphosphate-related phosphatase domain-containing protein</fullName>
    </recommendedName>
</protein>
<dbReference type="GO" id="GO:0004439">
    <property type="term" value="F:phosphatidylinositol-4,5-bisphosphate 5-phosphatase activity"/>
    <property type="evidence" value="ECO:0007669"/>
    <property type="project" value="TreeGrafter"/>
</dbReference>
<dbReference type="Pfam" id="PF22669">
    <property type="entry name" value="Exo_endo_phos2"/>
    <property type="match status" value="2"/>
</dbReference>
<proteinExistence type="predicted"/>
<evidence type="ECO:0000313" key="4">
    <source>
        <dbReference type="Proteomes" id="UP000307173"/>
    </source>
</evidence>
<dbReference type="Gene3D" id="3.60.10.10">
    <property type="entry name" value="Endonuclease/exonuclease/phosphatase"/>
    <property type="match status" value="1"/>
</dbReference>
<keyword evidence="4" id="KW-1185">Reference proteome</keyword>
<dbReference type="EMBL" id="SELW01000155">
    <property type="protein sequence ID" value="TID30362.1"/>
    <property type="molecule type" value="Genomic_DNA"/>
</dbReference>
<evidence type="ECO:0000256" key="1">
    <source>
        <dbReference type="SAM" id="MobiDB-lite"/>
    </source>
</evidence>
<evidence type="ECO:0000259" key="2">
    <source>
        <dbReference type="SMART" id="SM00128"/>
    </source>
</evidence>
<accession>A0A4T0X5U4</accession>
<dbReference type="SUPFAM" id="SSF56219">
    <property type="entry name" value="DNase I-like"/>
    <property type="match status" value="1"/>
</dbReference>
<dbReference type="AlphaFoldDB" id="A0A4T0X5U4"/>
<organism evidence="3 4">
    <name type="scientific">Pichia inconspicua</name>
    <dbReference type="NCBI Taxonomy" id="52247"/>
    <lineage>
        <taxon>Eukaryota</taxon>
        <taxon>Fungi</taxon>
        <taxon>Dikarya</taxon>
        <taxon>Ascomycota</taxon>
        <taxon>Saccharomycotina</taxon>
        <taxon>Pichiomycetes</taxon>
        <taxon>Pichiales</taxon>
        <taxon>Pichiaceae</taxon>
        <taxon>Pichia</taxon>
    </lineage>
</organism>
<dbReference type="SMART" id="SM00128">
    <property type="entry name" value="IPPc"/>
    <property type="match status" value="1"/>
</dbReference>
<comment type="caution">
    <text evidence="3">The sequence shown here is derived from an EMBL/GenBank/DDBJ whole genome shotgun (WGS) entry which is preliminary data.</text>
</comment>
<feature type="domain" description="Inositol polyphosphate-related phosphatase" evidence="2">
    <location>
        <begin position="154"/>
        <end position="635"/>
    </location>
</feature>
<gene>
    <name evidence="3" type="ORF">CANINC_001064</name>
</gene>
<feature type="region of interest" description="Disordered" evidence="1">
    <location>
        <begin position="17"/>
        <end position="37"/>
    </location>
</feature>
<dbReference type="PANTHER" id="PTHR11200">
    <property type="entry name" value="INOSITOL 5-PHOSPHATASE"/>
    <property type="match status" value="1"/>
</dbReference>